<dbReference type="Pfam" id="PF03872">
    <property type="entry name" value="RseA_N"/>
    <property type="match status" value="1"/>
</dbReference>
<reference evidence="4 5" key="1">
    <citation type="submission" date="2022-12" db="EMBL/GenBank/DDBJ databases">
        <title>Two new species, Stenotrophomonas aracearum and Stenotrophomonas oahuensis, isolated from Anthurium (Araceae family) in Hawaii.</title>
        <authorList>
            <person name="Chunag S.C."/>
            <person name="Dobhal S."/>
            <person name="Alvarez A."/>
            <person name="Arif M."/>
        </authorList>
    </citation>
    <scope>NUCLEOTIDE SEQUENCE [LARGE SCALE GENOMIC DNA]</scope>
    <source>
        <strain evidence="4 5">A5586</strain>
    </source>
</reference>
<gene>
    <name evidence="4" type="ORF">PDM29_01765</name>
</gene>
<dbReference type="PANTHER" id="PTHR38104:SF1">
    <property type="entry name" value="ANTI-SIGMA-E FACTOR RSEA"/>
    <property type="match status" value="1"/>
</dbReference>
<evidence type="ECO:0000256" key="1">
    <source>
        <dbReference type="SAM" id="MobiDB-lite"/>
    </source>
</evidence>
<keyword evidence="2" id="KW-0812">Transmembrane</keyword>
<organism evidence="4 5">
    <name type="scientific">Stenotrophomonas oahuensis</name>
    <dbReference type="NCBI Taxonomy" id="3003271"/>
    <lineage>
        <taxon>Bacteria</taxon>
        <taxon>Pseudomonadati</taxon>
        <taxon>Pseudomonadota</taxon>
        <taxon>Gammaproteobacteria</taxon>
        <taxon>Lysobacterales</taxon>
        <taxon>Lysobacteraceae</taxon>
        <taxon>Stenotrophomonas</taxon>
    </lineage>
</organism>
<dbReference type="RefSeq" id="WP_311192189.1">
    <property type="nucleotide sequence ID" value="NZ_CP115541.1"/>
</dbReference>
<accession>A0ABY9YQ38</accession>
<dbReference type="Gene3D" id="1.10.10.880">
    <property type="entry name" value="Anti sigma-E protein RseA, N-terminal domain"/>
    <property type="match status" value="1"/>
</dbReference>
<dbReference type="EMBL" id="CP115541">
    <property type="protein sequence ID" value="WNH53023.1"/>
    <property type="molecule type" value="Genomic_DNA"/>
</dbReference>
<feature type="region of interest" description="Disordered" evidence="1">
    <location>
        <begin position="251"/>
        <end position="285"/>
    </location>
</feature>
<evidence type="ECO:0000259" key="3">
    <source>
        <dbReference type="Pfam" id="PF03872"/>
    </source>
</evidence>
<keyword evidence="5" id="KW-1185">Reference proteome</keyword>
<feature type="region of interest" description="Disordered" evidence="1">
    <location>
        <begin position="132"/>
        <end position="163"/>
    </location>
</feature>
<dbReference type="PANTHER" id="PTHR38104">
    <property type="match status" value="1"/>
</dbReference>
<evidence type="ECO:0000256" key="2">
    <source>
        <dbReference type="SAM" id="Phobius"/>
    </source>
</evidence>
<evidence type="ECO:0000313" key="4">
    <source>
        <dbReference type="EMBL" id="WNH53023.1"/>
    </source>
</evidence>
<feature type="compositionally biased region" description="Low complexity" evidence="1">
    <location>
        <begin position="182"/>
        <end position="197"/>
    </location>
</feature>
<feature type="domain" description="Anti sigma-E protein RseA N-terminal" evidence="3">
    <location>
        <begin position="24"/>
        <end position="100"/>
    </location>
</feature>
<dbReference type="CDD" id="cd16328">
    <property type="entry name" value="RseA_N"/>
    <property type="match status" value="1"/>
</dbReference>
<proteinExistence type="predicted"/>
<feature type="region of interest" description="Disordered" evidence="1">
    <location>
        <begin position="182"/>
        <end position="220"/>
    </location>
</feature>
<dbReference type="Proteomes" id="UP001302072">
    <property type="component" value="Chromosome"/>
</dbReference>
<sequence length="285" mass="29854">MNHENPNADSAGHVPDKFDAHHRQQLSALIDGELSADEARFMLRRLEHDDALAGCHERWQLLGDVLRGQACAPAPVDFAARVQAAVAAEPAPQLASVQAPRQRRGLLRWGGSAALAASVAAVALFMTREQLPEQTPAEPATPVFASQAELPPSPPAASTSPNRSAAVADAALAVAAVPVAATAARRPSATRTQQAARSVAARTTEPQRAIASQAPLAPTVPASASRELPFGNVSGLQAKPWPRSTLGAEGALNASFSSPQPQAAFYPFEPRLQEAEPVPLPRTQD</sequence>
<dbReference type="InterPro" id="IPR005572">
    <property type="entry name" value="Anti-sigma_E_RseA_N"/>
</dbReference>
<protein>
    <submittedName>
        <fullName evidence="4">RseA family anti-sigma factor</fullName>
    </submittedName>
</protein>
<name>A0ABY9YQ38_9GAMM</name>
<feature type="compositionally biased region" description="Low complexity" evidence="1">
    <location>
        <begin position="145"/>
        <end position="163"/>
    </location>
</feature>
<dbReference type="InterPro" id="IPR052383">
    <property type="entry name" value="Anti-sigma-E_RseA-like"/>
</dbReference>
<feature type="transmembrane region" description="Helical" evidence="2">
    <location>
        <begin position="106"/>
        <end position="126"/>
    </location>
</feature>
<keyword evidence="2" id="KW-1133">Transmembrane helix</keyword>
<dbReference type="SUPFAM" id="SSF89069">
    <property type="entry name" value="N-terminal, cytoplasmic domain of anti-sigmaE factor RseA"/>
    <property type="match status" value="1"/>
</dbReference>
<evidence type="ECO:0000313" key="5">
    <source>
        <dbReference type="Proteomes" id="UP001302072"/>
    </source>
</evidence>
<dbReference type="InterPro" id="IPR036147">
    <property type="entry name" value="Anti-sigma_E_RseA_N_sf"/>
</dbReference>
<keyword evidence="2" id="KW-0472">Membrane</keyword>